<evidence type="ECO:0000256" key="1">
    <source>
        <dbReference type="ARBA" id="ARBA00005562"/>
    </source>
</evidence>
<keyword evidence="2 3" id="KW-0238">DNA-binding</keyword>
<comment type="caution">
    <text evidence="6">The sequence shown here is derived from an EMBL/GenBank/DDBJ whole genome shotgun (WGS) entry which is preliminary data.</text>
</comment>
<accession>A0A852GAW3</accession>
<dbReference type="InterPro" id="IPR000418">
    <property type="entry name" value="Ets_dom"/>
</dbReference>
<dbReference type="SUPFAM" id="SSF46785">
    <property type="entry name" value="Winged helix' DNA-binding domain"/>
    <property type="match status" value="1"/>
</dbReference>
<dbReference type="EMBL" id="WAAC01002868">
    <property type="protein sequence ID" value="NXW97642.1"/>
    <property type="molecule type" value="Genomic_DNA"/>
</dbReference>
<evidence type="ECO:0000313" key="6">
    <source>
        <dbReference type="EMBL" id="NXW97642.1"/>
    </source>
</evidence>
<dbReference type="InterPro" id="IPR036390">
    <property type="entry name" value="WH_DNA-bd_sf"/>
</dbReference>
<dbReference type="GO" id="GO:0043565">
    <property type="term" value="F:sequence-specific DNA binding"/>
    <property type="evidence" value="ECO:0007669"/>
    <property type="project" value="InterPro"/>
</dbReference>
<keyword evidence="3" id="KW-0539">Nucleus</keyword>
<dbReference type="GO" id="GO:0000981">
    <property type="term" value="F:DNA-binding transcription factor activity, RNA polymerase II-specific"/>
    <property type="evidence" value="ECO:0007669"/>
    <property type="project" value="TreeGrafter"/>
</dbReference>
<dbReference type="Proteomes" id="UP000620207">
    <property type="component" value="Unassembled WGS sequence"/>
</dbReference>
<dbReference type="GO" id="GO:0005634">
    <property type="term" value="C:nucleus"/>
    <property type="evidence" value="ECO:0007669"/>
    <property type="project" value="UniProtKB-SubCell"/>
</dbReference>
<evidence type="ECO:0000256" key="2">
    <source>
        <dbReference type="ARBA" id="ARBA00023125"/>
    </source>
</evidence>
<evidence type="ECO:0000313" key="7">
    <source>
        <dbReference type="Proteomes" id="UP000620207"/>
    </source>
</evidence>
<dbReference type="PANTHER" id="PTHR11849">
    <property type="entry name" value="ETS"/>
    <property type="match status" value="1"/>
</dbReference>
<dbReference type="GO" id="GO:0030154">
    <property type="term" value="P:cell differentiation"/>
    <property type="evidence" value="ECO:0007669"/>
    <property type="project" value="TreeGrafter"/>
</dbReference>
<proteinExistence type="inferred from homology"/>
<dbReference type="Pfam" id="PF00178">
    <property type="entry name" value="Ets"/>
    <property type="match status" value="1"/>
</dbReference>
<organism evidence="6 7">
    <name type="scientific">Larus smithsonianus</name>
    <name type="common">American herring gull</name>
    <dbReference type="NCBI Taxonomy" id="243888"/>
    <lineage>
        <taxon>Eukaryota</taxon>
        <taxon>Metazoa</taxon>
        <taxon>Chordata</taxon>
        <taxon>Craniata</taxon>
        <taxon>Vertebrata</taxon>
        <taxon>Euteleostomi</taxon>
        <taxon>Archelosauria</taxon>
        <taxon>Archosauria</taxon>
        <taxon>Dinosauria</taxon>
        <taxon>Saurischia</taxon>
        <taxon>Theropoda</taxon>
        <taxon>Coelurosauria</taxon>
        <taxon>Aves</taxon>
        <taxon>Neognathae</taxon>
        <taxon>Neoaves</taxon>
        <taxon>Charadriiformes</taxon>
        <taxon>Laridae</taxon>
        <taxon>Larus</taxon>
    </lineage>
</organism>
<evidence type="ECO:0000256" key="3">
    <source>
        <dbReference type="RuleBase" id="RU004019"/>
    </source>
</evidence>
<comment type="subcellular location">
    <subcellularLocation>
        <location evidence="3">Nucleus</location>
    </subcellularLocation>
</comment>
<feature type="non-terminal residue" evidence="6">
    <location>
        <position position="1"/>
    </location>
</feature>
<dbReference type="InterPro" id="IPR046328">
    <property type="entry name" value="ETS_fam"/>
</dbReference>
<feature type="non-terminal residue" evidence="6">
    <location>
        <position position="298"/>
    </location>
</feature>
<gene>
    <name evidence="6" type="primary">Etv3l</name>
    <name evidence="6" type="ORF">LARSMI_R03911</name>
</gene>
<name>A0A852GAW3_9CHAR</name>
<dbReference type="PANTHER" id="PTHR11849:SF306">
    <property type="entry name" value="ETS TRANSLOCATION VARIANT 3-LIKE PROTEIN"/>
    <property type="match status" value="1"/>
</dbReference>
<dbReference type="AlphaFoldDB" id="A0A852GAW3"/>
<keyword evidence="7" id="KW-1185">Reference proteome</keyword>
<reference evidence="6" key="1">
    <citation type="submission" date="2020-02" db="EMBL/GenBank/DDBJ databases">
        <title>Bird 10,000 Genomes (B10K) Project - Family phase.</title>
        <authorList>
            <person name="Zhang G."/>
        </authorList>
    </citation>
    <scope>NUCLEOTIDE SEQUENCE</scope>
    <source>
        <strain evidence="6">B10K-DU-002-28</strain>
        <tissue evidence="6">Muscle</tissue>
    </source>
</reference>
<dbReference type="Gene3D" id="1.10.10.10">
    <property type="entry name" value="Winged helix-like DNA-binding domain superfamily/Winged helix DNA-binding domain"/>
    <property type="match status" value="1"/>
</dbReference>
<dbReference type="InterPro" id="IPR036388">
    <property type="entry name" value="WH-like_DNA-bd_sf"/>
</dbReference>
<evidence type="ECO:0000259" key="5">
    <source>
        <dbReference type="PROSITE" id="PS50061"/>
    </source>
</evidence>
<protein>
    <submittedName>
        <fullName evidence="6">ETV3L protein</fullName>
    </submittedName>
</protein>
<dbReference type="PROSITE" id="PS50061">
    <property type="entry name" value="ETS_DOMAIN_3"/>
    <property type="match status" value="1"/>
</dbReference>
<dbReference type="SMART" id="SM00413">
    <property type="entry name" value="ETS"/>
    <property type="match status" value="1"/>
</dbReference>
<feature type="region of interest" description="Disordered" evidence="4">
    <location>
        <begin position="142"/>
        <end position="218"/>
    </location>
</feature>
<dbReference type="PROSITE" id="PS00345">
    <property type="entry name" value="ETS_DOMAIN_1"/>
    <property type="match status" value="1"/>
</dbReference>
<dbReference type="PRINTS" id="PR00454">
    <property type="entry name" value="ETSDOMAIN"/>
</dbReference>
<sequence>MPRSCLCRGLPVLPGSCWLPGLVFPAWASRAASSPGSRQIQLWHFILELLQKEEFRHVIAWQQGESGEFVIKDPDEVARLWGRRKCKPQMNYDKLSRALSPPKYQPPAQAWGGDWGARGRGFGGCGGGSGCWVLAGGGPCPSAGSAAAGPTAAPSGCGWEKGGGPPISPPLPPRRVARTREWGPAGAPRGDTRPAVSPPPPSSATAGRAHPVSHCPTGLDSAPPPCLGGSCCHVGGPEEFPPLVTFPPPPPALATQAPTWATFPGHVLAPPGRLPPLLPPQPGVPPSVLLHPGFCGVP</sequence>
<comment type="similarity">
    <text evidence="1 3">Belongs to the ETS family.</text>
</comment>
<feature type="compositionally biased region" description="Low complexity" evidence="4">
    <location>
        <begin position="142"/>
        <end position="158"/>
    </location>
</feature>
<evidence type="ECO:0000256" key="4">
    <source>
        <dbReference type="SAM" id="MobiDB-lite"/>
    </source>
</evidence>
<feature type="domain" description="ETS" evidence="5">
    <location>
        <begin position="40"/>
        <end position="99"/>
    </location>
</feature>